<evidence type="ECO:0000313" key="8">
    <source>
        <dbReference type="Proteomes" id="UP000030655"/>
    </source>
</evidence>
<dbReference type="Pfam" id="PF00443">
    <property type="entry name" value="UCH"/>
    <property type="match status" value="1"/>
</dbReference>
<dbReference type="InterPro" id="IPR028889">
    <property type="entry name" value="USP"/>
</dbReference>
<evidence type="ECO:0000256" key="2">
    <source>
        <dbReference type="ARBA" id="ARBA00022771"/>
    </source>
</evidence>
<dbReference type="InterPro" id="IPR001607">
    <property type="entry name" value="Znf_UBP"/>
</dbReference>
<dbReference type="SUPFAM" id="SSF57850">
    <property type="entry name" value="RING/U-box"/>
    <property type="match status" value="1"/>
</dbReference>
<sequence>MQDLPLSFKFTCNYCHNTLPEQLTICDCGSTVCPNHTNYHFIASHKPSFFLVKGEEVKVYSETLAEQECALIAQHVNSSLNECKHIKKIPSNKINFLNKCEMCDVDEDLYCCLQCGFTGCAREQYGSKGNGHALKHSFQNEHFVSVNMAKEAFCYDCDKFVKFNADTRVNFTFNNQKVHLEKEYHINKKLNNETNEECEVNKISYEETSTESSEIGLNLVGIRNLGNTCFISSVMQLLAMVTEGLNLEEHFVQCNKLPLECLVCQSVRLLVALNNRKETPINEFIDLIYKEKDFVIFERHYQQDAFEFFIFFWNYLKNHLNLKEMDLETIITSECECTDCGKEECLPSKRREESFFLLIPCKEKISTSLVDSLEPEIVSCVCNKKQIKKTYIRILPKYLVLVVRRWLYNGVKNTDTVICDNEITLTDSTYYKTIPEEKEILLYDKDKIRNAMILEDNDVDKATQRLLKDDIFLRENNYFDLKGAICHKGETIASGHYIFVRREENILVLDDDEVKEGNVDSFKNAYIVLYK</sequence>
<evidence type="ECO:0000256" key="1">
    <source>
        <dbReference type="ARBA" id="ARBA00022723"/>
    </source>
</evidence>
<dbReference type="InterPro" id="IPR013083">
    <property type="entry name" value="Znf_RING/FYVE/PHD"/>
</dbReference>
<evidence type="ECO:0000256" key="4">
    <source>
        <dbReference type="PROSITE-ProRule" id="PRU00502"/>
    </source>
</evidence>
<organism evidence="7 8">
    <name type="scientific">Anncaliia algerae PRA339</name>
    <dbReference type="NCBI Taxonomy" id="1288291"/>
    <lineage>
        <taxon>Eukaryota</taxon>
        <taxon>Fungi</taxon>
        <taxon>Fungi incertae sedis</taxon>
        <taxon>Microsporidia</taxon>
        <taxon>Tubulinosematoidea</taxon>
        <taxon>Tubulinosematidae</taxon>
        <taxon>Anncaliia</taxon>
    </lineage>
</organism>
<feature type="domain" description="UBP-type" evidence="6">
    <location>
        <begin position="81"/>
        <end position="184"/>
    </location>
</feature>
<dbReference type="OrthoDB" id="289038at2759"/>
<dbReference type="PANTHER" id="PTHR24006">
    <property type="entry name" value="UBIQUITIN CARBOXYL-TERMINAL HYDROLASE"/>
    <property type="match status" value="1"/>
</dbReference>
<evidence type="ECO:0000259" key="6">
    <source>
        <dbReference type="PROSITE" id="PS50271"/>
    </source>
</evidence>
<proteinExistence type="predicted"/>
<dbReference type="Pfam" id="PF02148">
    <property type="entry name" value="zf-UBP"/>
    <property type="match status" value="1"/>
</dbReference>
<keyword evidence="1" id="KW-0479">Metal-binding</keyword>
<dbReference type="InterPro" id="IPR038765">
    <property type="entry name" value="Papain-like_cys_pep_sf"/>
</dbReference>
<dbReference type="Gene3D" id="3.90.70.10">
    <property type="entry name" value="Cysteine proteinases"/>
    <property type="match status" value="1"/>
</dbReference>
<reference evidence="7 8" key="2">
    <citation type="submission" date="2014-03" db="EMBL/GenBank/DDBJ databases">
        <title>The Genome Sequence of Anncaliia algerae insect isolate PRA339.</title>
        <authorList>
            <consortium name="The Broad Institute Genome Sequencing Platform"/>
            <consortium name="The Broad Institute Genome Sequencing Center for Infectious Disease"/>
            <person name="Cuomo C."/>
            <person name="Becnel J."/>
            <person name="Sanscrainte N."/>
            <person name="Walker B."/>
            <person name="Young S.K."/>
            <person name="Zeng Q."/>
            <person name="Gargeya S."/>
            <person name="Fitzgerald M."/>
            <person name="Haas B."/>
            <person name="Abouelleil A."/>
            <person name="Alvarado L."/>
            <person name="Arachchi H.M."/>
            <person name="Berlin A.M."/>
            <person name="Chapman S.B."/>
            <person name="Dewar J."/>
            <person name="Goldberg J."/>
            <person name="Griggs A."/>
            <person name="Gujja S."/>
            <person name="Hansen M."/>
            <person name="Howarth C."/>
            <person name="Imamovic A."/>
            <person name="Larimer J."/>
            <person name="McCowan C."/>
            <person name="Murphy C."/>
            <person name="Neiman D."/>
            <person name="Pearson M."/>
            <person name="Priest M."/>
            <person name="Roberts A."/>
            <person name="Saif S."/>
            <person name="Shea T."/>
            <person name="Sisk P."/>
            <person name="Sykes S."/>
            <person name="Wortman J."/>
            <person name="Nusbaum C."/>
            <person name="Birren B."/>
        </authorList>
    </citation>
    <scope>NUCLEOTIDE SEQUENCE [LARGE SCALE GENOMIC DNA]</scope>
    <source>
        <strain evidence="7 8">PRA339</strain>
    </source>
</reference>
<evidence type="ECO:0000313" key="7">
    <source>
        <dbReference type="EMBL" id="KCZ80422.1"/>
    </source>
</evidence>
<dbReference type="AlphaFoldDB" id="A0A059EZY1"/>
<dbReference type="VEuPathDB" id="MicrosporidiaDB:H312_02190"/>
<dbReference type="PROSITE" id="PS50235">
    <property type="entry name" value="USP_3"/>
    <property type="match status" value="1"/>
</dbReference>
<keyword evidence="8" id="KW-1185">Reference proteome</keyword>
<evidence type="ECO:0000259" key="5">
    <source>
        <dbReference type="PROSITE" id="PS50235"/>
    </source>
</evidence>
<name>A0A059EZY1_9MICR</name>
<dbReference type="InterPro" id="IPR050164">
    <property type="entry name" value="Peptidase_C19"/>
</dbReference>
<dbReference type="GO" id="GO:0005634">
    <property type="term" value="C:nucleus"/>
    <property type="evidence" value="ECO:0007669"/>
    <property type="project" value="TreeGrafter"/>
</dbReference>
<dbReference type="InterPro" id="IPR018200">
    <property type="entry name" value="USP_CS"/>
</dbReference>
<gene>
    <name evidence="7" type="ORF">H312_02190</name>
</gene>
<reference evidence="8" key="1">
    <citation type="submission" date="2013-02" db="EMBL/GenBank/DDBJ databases">
        <authorList>
            <consortium name="The Broad Institute Genome Sequencing Platform"/>
            <person name="Cuomo C."/>
            <person name="Becnel J."/>
            <person name="Sanscrainte N."/>
            <person name="Walker B."/>
            <person name="Young S.K."/>
            <person name="Zeng Q."/>
            <person name="Gargeya S."/>
            <person name="Fitzgerald M."/>
            <person name="Haas B."/>
            <person name="Abouelleil A."/>
            <person name="Alvarado L."/>
            <person name="Arachchi H.M."/>
            <person name="Berlin A.M."/>
            <person name="Chapman S.B."/>
            <person name="Dewar J."/>
            <person name="Goldberg J."/>
            <person name="Griggs A."/>
            <person name="Gujja S."/>
            <person name="Hansen M."/>
            <person name="Howarth C."/>
            <person name="Imamovic A."/>
            <person name="Larimer J."/>
            <person name="McCowan C."/>
            <person name="Murphy C."/>
            <person name="Neiman D."/>
            <person name="Pearson M."/>
            <person name="Priest M."/>
            <person name="Roberts A."/>
            <person name="Saif S."/>
            <person name="Shea T."/>
            <person name="Sisk P."/>
            <person name="Sykes S."/>
            <person name="Wortman J."/>
            <person name="Nusbaum C."/>
            <person name="Birren B."/>
        </authorList>
    </citation>
    <scope>NUCLEOTIDE SEQUENCE [LARGE SCALE GENOMIC DNA]</scope>
    <source>
        <strain evidence="8">PRA339</strain>
    </source>
</reference>
<dbReference type="PROSITE" id="PS00972">
    <property type="entry name" value="USP_1"/>
    <property type="match status" value="1"/>
</dbReference>
<dbReference type="SMART" id="SM00290">
    <property type="entry name" value="ZnF_UBP"/>
    <property type="match status" value="1"/>
</dbReference>
<evidence type="ECO:0000256" key="3">
    <source>
        <dbReference type="ARBA" id="ARBA00022833"/>
    </source>
</evidence>
<dbReference type="GO" id="GO:0016579">
    <property type="term" value="P:protein deubiquitination"/>
    <property type="evidence" value="ECO:0007669"/>
    <property type="project" value="InterPro"/>
</dbReference>
<dbReference type="InterPro" id="IPR001394">
    <property type="entry name" value="Peptidase_C19_UCH"/>
</dbReference>
<dbReference type="PROSITE" id="PS50271">
    <property type="entry name" value="ZF_UBP"/>
    <property type="match status" value="1"/>
</dbReference>
<accession>A0A059EZY1</accession>
<feature type="domain" description="USP" evidence="5">
    <location>
        <begin position="220"/>
        <end position="531"/>
    </location>
</feature>
<dbReference type="GO" id="GO:0004843">
    <property type="term" value="F:cysteine-type deubiquitinase activity"/>
    <property type="evidence" value="ECO:0007669"/>
    <property type="project" value="InterPro"/>
</dbReference>
<dbReference type="HOGENOM" id="CLU_009884_3_0_1"/>
<dbReference type="GO" id="GO:0008270">
    <property type="term" value="F:zinc ion binding"/>
    <property type="evidence" value="ECO:0007669"/>
    <property type="project" value="UniProtKB-KW"/>
</dbReference>
<keyword evidence="2 4" id="KW-0863">Zinc-finger</keyword>
<dbReference type="Gene3D" id="3.30.40.10">
    <property type="entry name" value="Zinc/RING finger domain, C3HC4 (zinc finger)"/>
    <property type="match status" value="1"/>
</dbReference>
<dbReference type="SUPFAM" id="SSF54001">
    <property type="entry name" value="Cysteine proteinases"/>
    <property type="match status" value="1"/>
</dbReference>
<dbReference type="STRING" id="1288291.A0A059EZY1"/>
<dbReference type="GO" id="GO:0005829">
    <property type="term" value="C:cytosol"/>
    <property type="evidence" value="ECO:0007669"/>
    <property type="project" value="TreeGrafter"/>
</dbReference>
<keyword evidence="3" id="KW-0862">Zinc</keyword>
<dbReference type="EMBL" id="KK365182">
    <property type="protein sequence ID" value="KCZ80422.1"/>
    <property type="molecule type" value="Genomic_DNA"/>
</dbReference>
<dbReference type="Proteomes" id="UP000030655">
    <property type="component" value="Unassembled WGS sequence"/>
</dbReference>
<protein>
    <submittedName>
        <fullName evidence="7">Uncharacterized protein</fullName>
    </submittedName>
</protein>